<comment type="caution">
    <text evidence="1">The sequence shown here is derived from an EMBL/GenBank/DDBJ whole genome shotgun (WGS) entry which is preliminary data.</text>
</comment>
<proteinExistence type="predicted"/>
<reference evidence="1 2" key="1">
    <citation type="journal article" date="2019" name="Genome Biol. Evol.">
        <title>The Rhododendron genome and chromosomal organization provide insight into shared whole-genome duplications across the heath family (Ericaceae).</title>
        <authorList>
            <person name="Soza V.L."/>
            <person name="Lindsley D."/>
            <person name="Waalkes A."/>
            <person name="Ramage E."/>
            <person name="Patwardhan R.P."/>
            <person name="Burton J.N."/>
            <person name="Adey A."/>
            <person name="Kumar A."/>
            <person name="Qiu R."/>
            <person name="Shendure J."/>
            <person name="Hall B."/>
        </authorList>
    </citation>
    <scope>NUCLEOTIDE SEQUENCE [LARGE SCALE GENOMIC DNA]</scope>
    <source>
        <strain evidence="1">RSF 1966-606</strain>
    </source>
</reference>
<dbReference type="EMBL" id="QEFC01003085">
    <property type="protein sequence ID" value="KAE9450127.1"/>
    <property type="molecule type" value="Genomic_DNA"/>
</dbReference>
<gene>
    <name evidence="1" type="ORF">C3L33_17977</name>
</gene>
<sequence length="73" mass="7902">MANLAGPFPVILGTRMKVNTSKCIKLATRGSSTVCFNPPLPEANAVHIWFMGNSSAISKLPIHDMKGLFDWGD</sequence>
<name>A0A6A4L587_9ERIC</name>
<dbReference type="OrthoDB" id="1740937at2759"/>
<evidence type="ECO:0000313" key="2">
    <source>
        <dbReference type="Proteomes" id="UP000428333"/>
    </source>
</evidence>
<protein>
    <submittedName>
        <fullName evidence="1">Uncharacterized protein</fullName>
    </submittedName>
</protein>
<dbReference type="Proteomes" id="UP000428333">
    <property type="component" value="Linkage Group LG11"/>
</dbReference>
<dbReference type="AlphaFoldDB" id="A0A6A4L587"/>
<organism evidence="1 2">
    <name type="scientific">Rhododendron williamsianum</name>
    <dbReference type="NCBI Taxonomy" id="262921"/>
    <lineage>
        <taxon>Eukaryota</taxon>
        <taxon>Viridiplantae</taxon>
        <taxon>Streptophyta</taxon>
        <taxon>Embryophyta</taxon>
        <taxon>Tracheophyta</taxon>
        <taxon>Spermatophyta</taxon>
        <taxon>Magnoliopsida</taxon>
        <taxon>eudicotyledons</taxon>
        <taxon>Gunneridae</taxon>
        <taxon>Pentapetalae</taxon>
        <taxon>asterids</taxon>
        <taxon>Ericales</taxon>
        <taxon>Ericaceae</taxon>
        <taxon>Ericoideae</taxon>
        <taxon>Rhodoreae</taxon>
        <taxon>Rhododendron</taxon>
    </lineage>
</organism>
<feature type="non-terminal residue" evidence="1">
    <location>
        <position position="1"/>
    </location>
</feature>
<accession>A0A6A4L587</accession>
<keyword evidence="2" id="KW-1185">Reference proteome</keyword>
<evidence type="ECO:0000313" key="1">
    <source>
        <dbReference type="EMBL" id="KAE9450127.1"/>
    </source>
</evidence>